<evidence type="ECO:0000313" key="3">
    <source>
        <dbReference type="Proteomes" id="UP000809529"/>
    </source>
</evidence>
<keyword evidence="3" id="KW-1185">Reference proteome</keyword>
<dbReference type="Gene3D" id="3.40.50.40">
    <property type="match status" value="1"/>
</dbReference>
<dbReference type="Pfam" id="PF17763">
    <property type="entry name" value="Asparaginase_C"/>
    <property type="match status" value="1"/>
</dbReference>
<dbReference type="PIRSF" id="PIRSF001220">
    <property type="entry name" value="L-ASNase_gatD"/>
    <property type="match status" value="1"/>
</dbReference>
<dbReference type="PIRSF" id="PIRSF500176">
    <property type="entry name" value="L_ASNase"/>
    <property type="match status" value="1"/>
</dbReference>
<evidence type="ECO:0000313" key="2">
    <source>
        <dbReference type="EMBL" id="MBM1194526.1"/>
    </source>
</evidence>
<gene>
    <name evidence="2" type="ORF">GYN02_04945</name>
</gene>
<organism evidence="2 3">
    <name type="scientific">Pseudomonas weihenstephanensis</name>
    <dbReference type="NCBI Taxonomy" id="1608994"/>
    <lineage>
        <taxon>Bacteria</taxon>
        <taxon>Pseudomonadati</taxon>
        <taxon>Pseudomonadota</taxon>
        <taxon>Gammaproteobacteria</taxon>
        <taxon>Pseudomonadales</taxon>
        <taxon>Pseudomonadaceae</taxon>
        <taxon>Pseudomonas</taxon>
    </lineage>
</organism>
<dbReference type="Proteomes" id="UP000809529">
    <property type="component" value="Unassembled WGS sequence"/>
</dbReference>
<dbReference type="EMBL" id="JAAEBW010000002">
    <property type="protein sequence ID" value="MBM1194526.1"/>
    <property type="molecule type" value="Genomic_DNA"/>
</dbReference>
<dbReference type="InterPro" id="IPR006034">
    <property type="entry name" value="Asparaginase/glutaminase-like"/>
</dbReference>
<dbReference type="PROSITE" id="PS51732">
    <property type="entry name" value="ASN_GLN_ASE_3"/>
    <property type="match status" value="1"/>
</dbReference>
<dbReference type="SUPFAM" id="SSF53774">
    <property type="entry name" value="Glutaminase/Asparaginase"/>
    <property type="match status" value="1"/>
</dbReference>
<protein>
    <recommendedName>
        <fullName evidence="1">Asparaginase/glutaminase C-terminal domain-containing protein</fullName>
    </recommendedName>
</protein>
<dbReference type="InterPro" id="IPR040919">
    <property type="entry name" value="Asparaginase_C"/>
</dbReference>
<sequence length="133" mass="14290">MTLPLPSRTSHKVALLEASLSADVLLVEQLVRLGYEGLVIAGFGAGHLSELWAEVLKPIAAKIPVIVGSRTGAGYTAFNTYGFKGGEIDLTRKGLHMSGFLCPRKARLLLWLLIGCGQQSRLKNFLRDLSVGG</sequence>
<comment type="caution">
    <text evidence="2">The sequence shown here is derived from an EMBL/GenBank/DDBJ whole genome shotgun (WGS) entry which is preliminary data.</text>
</comment>
<dbReference type="RefSeq" id="WP_203302301.1">
    <property type="nucleotide sequence ID" value="NZ_JAAEBW010000002.1"/>
</dbReference>
<accession>A0ABS1ZEQ5</accession>
<proteinExistence type="predicted"/>
<name>A0ABS1ZEQ5_9PSED</name>
<dbReference type="InterPro" id="IPR036152">
    <property type="entry name" value="Asp/glu_Ase-like_sf"/>
</dbReference>
<dbReference type="InterPro" id="IPR027473">
    <property type="entry name" value="L-asparaginase_C"/>
</dbReference>
<evidence type="ECO:0000259" key="1">
    <source>
        <dbReference type="Pfam" id="PF17763"/>
    </source>
</evidence>
<reference evidence="2 3" key="1">
    <citation type="submission" date="2020-01" db="EMBL/GenBank/DDBJ databases">
        <title>Comparative genomics of meat spoilage bacteria.</title>
        <authorList>
            <person name="Hilgarth M."/>
            <person name="Vogel R.F."/>
        </authorList>
    </citation>
    <scope>NUCLEOTIDE SEQUENCE [LARGE SCALE GENOMIC DNA]</scope>
    <source>
        <strain evidence="2 3">TMW2.2077</strain>
    </source>
</reference>
<feature type="domain" description="Asparaginase/glutaminase C-terminal" evidence="1">
    <location>
        <begin position="12"/>
        <end position="119"/>
    </location>
</feature>